<dbReference type="EMBL" id="FNNG01000007">
    <property type="protein sequence ID" value="SDX13891.1"/>
    <property type="molecule type" value="Genomic_DNA"/>
</dbReference>
<dbReference type="PANTHER" id="PTHR39450">
    <property type="entry name" value="MOLYBDOPTERIN OXIDOREDUCTASE, 4FE-4S CLUSTER-BINDING SUBUNIT"/>
    <property type="match status" value="1"/>
</dbReference>
<gene>
    <name evidence="1" type="ORF">SAMN05660923_01763</name>
</gene>
<dbReference type="Gene3D" id="3.10.530.10">
    <property type="entry name" value="CPE0013-like"/>
    <property type="match status" value="1"/>
</dbReference>
<evidence type="ECO:0000313" key="1">
    <source>
        <dbReference type="EMBL" id="SDX13891.1"/>
    </source>
</evidence>
<reference evidence="1 2" key="1">
    <citation type="submission" date="2016-10" db="EMBL/GenBank/DDBJ databases">
        <authorList>
            <person name="de Groot N.N."/>
        </authorList>
    </citation>
    <scope>NUCLEOTIDE SEQUENCE [LARGE SCALE GENOMIC DNA]</scope>
    <source>
        <strain evidence="1 2">DSM 23310</strain>
    </source>
</reference>
<dbReference type="InterPro" id="IPR036593">
    <property type="entry name" value="CPE0013-like_sf"/>
</dbReference>
<dbReference type="RefSeq" id="WP_093752873.1">
    <property type="nucleotide sequence ID" value="NZ_BSYN01000003.1"/>
</dbReference>
<organism evidence="1 2">
    <name type="scientific">Tepidimicrobium xylanilyticum</name>
    <dbReference type="NCBI Taxonomy" id="1123352"/>
    <lineage>
        <taxon>Bacteria</taxon>
        <taxon>Bacillati</taxon>
        <taxon>Bacillota</taxon>
        <taxon>Tissierellia</taxon>
        <taxon>Tissierellales</taxon>
        <taxon>Tepidimicrobiaceae</taxon>
        <taxon>Tepidimicrobium</taxon>
    </lineage>
</organism>
<dbReference type="PANTHER" id="PTHR39450:SF1">
    <property type="entry name" value="DUF1667 DOMAIN-CONTAINING PROTEIN"/>
    <property type="match status" value="1"/>
</dbReference>
<keyword evidence="2" id="KW-1185">Reference proteome</keyword>
<accession>A0A1H2Z970</accession>
<dbReference type="AlphaFoldDB" id="A0A1H2Z970"/>
<evidence type="ECO:0000313" key="2">
    <source>
        <dbReference type="Proteomes" id="UP000198828"/>
    </source>
</evidence>
<dbReference type="Pfam" id="PF07892">
    <property type="entry name" value="DUF1667"/>
    <property type="match status" value="1"/>
</dbReference>
<dbReference type="SUPFAM" id="SSF160148">
    <property type="entry name" value="CPE0013-like"/>
    <property type="match status" value="1"/>
</dbReference>
<name>A0A1H2Z970_9FIRM</name>
<dbReference type="OrthoDB" id="9811531at2"/>
<dbReference type="InterPro" id="IPR012460">
    <property type="entry name" value="DUF1667"/>
</dbReference>
<dbReference type="Proteomes" id="UP000198828">
    <property type="component" value="Unassembled WGS sequence"/>
</dbReference>
<sequence>MNRIIKCKACPVGCELTIYKDQLSPTEYTVEGNSCGRGIEFGIKEVTEPSRVLTGRVLLKNAAMKHLPVKTTGVIPKDKIDDCLEILKTTEVTAPIKKGDLIIENILGLGVDVIAARRVK</sequence>
<protein>
    <submittedName>
        <fullName evidence="1">CxxC motif-containing protein</fullName>
    </submittedName>
</protein>
<proteinExistence type="predicted"/>